<keyword evidence="1" id="KW-0472">Membrane</keyword>
<name>A0AAV4IUR5_9GAST</name>
<comment type="caution">
    <text evidence="2">The sequence shown here is derived from an EMBL/GenBank/DDBJ whole genome shotgun (WGS) entry which is preliminary data.</text>
</comment>
<evidence type="ECO:0000313" key="2">
    <source>
        <dbReference type="EMBL" id="GFS14238.1"/>
    </source>
</evidence>
<feature type="transmembrane region" description="Helical" evidence="1">
    <location>
        <begin position="35"/>
        <end position="53"/>
    </location>
</feature>
<evidence type="ECO:0000256" key="1">
    <source>
        <dbReference type="SAM" id="Phobius"/>
    </source>
</evidence>
<protein>
    <submittedName>
        <fullName evidence="2">Uncharacterized protein</fullName>
    </submittedName>
</protein>
<accession>A0AAV4IUR5</accession>
<dbReference type="EMBL" id="BMAT01013505">
    <property type="protein sequence ID" value="GFS14238.1"/>
    <property type="molecule type" value="Genomic_DNA"/>
</dbReference>
<reference evidence="2 3" key="1">
    <citation type="journal article" date="2021" name="Elife">
        <title>Chloroplast acquisition without the gene transfer in kleptoplastic sea slugs, Plakobranchus ocellatus.</title>
        <authorList>
            <person name="Maeda T."/>
            <person name="Takahashi S."/>
            <person name="Yoshida T."/>
            <person name="Shimamura S."/>
            <person name="Takaki Y."/>
            <person name="Nagai Y."/>
            <person name="Toyoda A."/>
            <person name="Suzuki Y."/>
            <person name="Arimoto A."/>
            <person name="Ishii H."/>
            <person name="Satoh N."/>
            <person name="Nishiyama T."/>
            <person name="Hasebe M."/>
            <person name="Maruyama T."/>
            <person name="Minagawa J."/>
            <person name="Obokata J."/>
            <person name="Shigenobu S."/>
        </authorList>
    </citation>
    <scope>NUCLEOTIDE SEQUENCE [LARGE SCALE GENOMIC DNA]</scope>
</reference>
<sequence length="154" mass="17013">MIRSRSARTLCCRCRVESIAFFVVVFIIVRQKSRAPGFSILVVVWLASLFITCQAGEILSGTEGCGLDFTRRVLLLVLSVVQCSSSGVRWWGSSARRTVAQDVLGHQEKIQEAEHRVDDALLAALPLRERAGGGATRGTPVRELQEIRGSHHLR</sequence>
<feature type="transmembrane region" description="Helical" evidence="1">
    <location>
        <begin position="73"/>
        <end position="92"/>
    </location>
</feature>
<evidence type="ECO:0000313" key="3">
    <source>
        <dbReference type="Proteomes" id="UP000762676"/>
    </source>
</evidence>
<gene>
    <name evidence="2" type="ORF">ElyMa_006741100</name>
</gene>
<keyword evidence="3" id="KW-1185">Reference proteome</keyword>
<dbReference type="AlphaFoldDB" id="A0AAV4IUR5"/>
<organism evidence="2 3">
    <name type="scientific">Elysia marginata</name>
    <dbReference type="NCBI Taxonomy" id="1093978"/>
    <lineage>
        <taxon>Eukaryota</taxon>
        <taxon>Metazoa</taxon>
        <taxon>Spiralia</taxon>
        <taxon>Lophotrochozoa</taxon>
        <taxon>Mollusca</taxon>
        <taxon>Gastropoda</taxon>
        <taxon>Heterobranchia</taxon>
        <taxon>Euthyneura</taxon>
        <taxon>Panpulmonata</taxon>
        <taxon>Sacoglossa</taxon>
        <taxon>Placobranchoidea</taxon>
        <taxon>Plakobranchidae</taxon>
        <taxon>Elysia</taxon>
    </lineage>
</organism>
<proteinExistence type="predicted"/>
<dbReference type="Proteomes" id="UP000762676">
    <property type="component" value="Unassembled WGS sequence"/>
</dbReference>
<keyword evidence="1" id="KW-1133">Transmembrane helix</keyword>
<keyword evidence="1" id="KW-0812">Transmembrane</keyword>